<evidence type="ECO:0000313" key="2">
    <source>
        <dbReference type="Proteomes" id="UP001056120"/>
    </source>
</evidence>
<protein>
    <submittedName>
        <fullName evidence="1">Uncharacterized protein</fullName>
    </submittedName>
</protein>
<proteinExistence type="predicted"/>
<comment type="caution">
    <text evidence="1">The sequence shown here is derived from an EMBL/GenBank/DDBJ whole genome shotgun (WGS) entry which is preliminary data.</text>
</comment>
<dbReference type="Proteomes" id="UP001056120">
    <property type="component" value="Linkage Group LG20"/>
</dbReference>
<reference evidence="1 2" key="2">
    <citation type="journal article" date="2022" name="Mol. Ecol. Resour.">
        <title>The genomes of chicory, endive, great burdock and yacon provide insights into Asteraceae paleo-polyploidization history and plant inulin production.</title>
        <authorList>
            <person name="Fan W."/>
            <person name="Wang S."/>
            <person name="Wang H."/>
            <person name="Wang A."/>
            <person name="Jiang F."/>
            <person name="Liu H."/>
            <person name="Zhao H."/>
            <person name="Xu D."/>
            <person name="Zhang Y."/>
        </authorList>
    </citation>
    <scope>NUCLEOTIDE SEQUENCE [LARGE SCALE GENOMIC DNA]</scope>
    <source>
        <strain evidence="2">cv. Yunnan</strain>
        <tissue evidence="1">Leaves</tissue>
    </source>
</reference>
<accession>A0ACB9D458</accession>
<dbReference type="EMBL" id="CM042037">
    <property type="protein sequence ID" value="KAI3741072.1"/>
    <property type="molecule type" value="Genomic_DNA"/>
</dbReference>
<keyword evidence="2" id="KW-1185">Reference proteome</keyword>
<reference evidence="2" key="1">
    <citation type="journal article" date="2022" name="Mol. Ecol. Resour.">
        <title>The genomes of chicory, endive, great burdock and yacon provide insights into Asteraceae palaeo-polyploidization history and plant inulin production.</title>
        <authorList>
            <person name="Fan W."/>
            <person name="Wang S."/>
            <person name="Wang H."/>
            <person name="Wang A."/>
            <person name="Jiang F."/>
            <person name="Liu H."/>
            <person name="Zhao H."/>
            <person name="Xu D."/>
            <person name="Zhang Y."/>
        </authorList>
    </citation>
    <scope>NUCLEOTIDE SEQUENCE [LARGE SCALE GENOMIC DNA]</scope>
    <source>
        <strain evidence="2">cv. Yunnan</strain>
    </source>
</reference>
<sequence>MARLCNPNETQGNTRRVVGTYGYMAPEYVMHGQFSVKLDVFSFGVLVLEVITGQHSQSFSHEDGVYLLSYAWRSWRDGTLSNIIDPILLKGSNSVNDILRSIHIALLCVQKNVVDRPIMSQVILMLGHASLTLQVPSEPAFFIHNTADHVDASKEGSKRSELEQVSMNDVTNSEITPR</sequence>
<evidence type="ECO:0000313" key="1">
    <source>
        <dbReference type="EMBL" id="KAI3741072.1"/>
    </source>
</evidence>
<gene>
    <name evidence="1" type="ORF">L1987_58739</name>
</gene>
<organism evidence="1 2">
    <name type="scientific">Smallanthus sonchifolius</name>
    <dbReference type="NCBI Taxonomy" id="185202"/>
    <lineage>
        <taxon>Eukaryota</taxon>
        <taxon>Viridiplantae</taxon>
        <taxon>Streptophyta</taxon>
        <taxon>Embryophyta</taxon>
        <taxon>Tracheophyta</taxon>
        <taxon>Spermatophyta</taxon>
        <taxon>Magnoliopsida</taxon>
        <taxon>eudicotyledons</taxon>
        <taxon>Gunneridae</taxon>
        <taxon>Pentapetalae</taxon>
        <taxon>asterids</taxon>
        <taxon>campanulids</taxon>
        <taxon>Asterales</taxon>
        <taxon>Asteraceae</taxon>
        <taxon>Asteroideae</taxon>
        <taxon>Heliantheae alliance</taxon>
        <taxon>Millerieae</taxon>
        <taxon>Smallanthus</taxon>
    </lineage>
</organism>
<name>A0ACB9D458_9ASTR</name>